<dbReference type="EMBL" id="LBSV01000007">
    <property type="protein sequence ID" value="KKQ25545.1"/>
    <property type="molecule type" value="Genomic_DNA"/>
</dbReference>
<dbReference type="InterPro" id="IPR043502">
    <property type="entry name" value="DNA/RNA_pol_sf"/>
</dbReference>
<dbReference type="SUPFAM" id="SSF56672">
    <property type="entry name" value="DNA/RNA polymerases"/>
    <property type="match status" value="1"/>
</dbReference>
<accession>A0A0G0GHH7</accession>
<evidence type="ECO:0000313" key="3">
    <source>
        <dbReference type="EMBL" id="KKQ25545.1"/>
    </source>
</evidence>
<dbReference type="InterPro" id="IPR001126">
    <property type="entry name" value="UmuC"/>
</dbReference>
<dbReference type="GO" id="GO:0009432">
    <property type="term" value="P:SOS response"/>
    <property type="evidence" value="ECO:0007669"/>
    <property type="project" value="TreeGrafter"/>
</dbReference>
<dbReference type="InterPro" id="IPR017961">
    <property type="entry name" value="DNA_pol_Y-fam_little_finger"/>
</dbReference>
<sequence>MDLQINHDPPTIMHIDLNSCFATVAQQAHPRLREKPLVIAAYSTPSGCVLASSIEAKRLGIKTGMRVKDAKKICPNVIVRENDPELVRDVSDKFMKICSGYSPRVTPKSVDEIVINFSEAKNYWKKSLTQIGLEIKKRFLQEIGEWIFCNVGISTNRTLAKLASSLHKPDGLDVIDYKNIKQVYSSIKLVDFPGINFRYQARLNAAGIFSPLEFLAADDNFLRKIVFQSIVGHYWYLRLRGYEVDDYETTRKSFGQEYSLGQKTADREKLSQLLMMLTEKMGRRLRASCQTAQGIYLGILYDDWTFWHKGKKFNESLYTTQELFKKALIIFSQQPVKKTVRKISISCFGLSPVGNQNLTLFEMDLEKKRRISSAVDDINDRWGEYAVAPALMLESKKIILDRIAFGNRD</sequence>
<comment type="similarity">
    <text evidence="1">Belongs to the DNA polymerase type-Y family.</text>
</comment>
<dbReference type="InterPro" id="IPR050116">
    <property type="entry name" value="DNA_polymerase-Y"/>
</dbReference>
<dbReference type="Pfam" id="PF00817">
    <property type="entry name" value="IMS"/>
    <property type="match status" value="1"/>
</dbReference>
<dbReference type="Proteomes" id="UP000034917">
    <property type="component" value="Unassembled WGS sequence"/>
</dbReference>
<dbReference type="Gene3D" id="3.40.1170.60">
    <property type="match status" value="1"/>
</dbReference>
<dbReference type="Gene3D" id="3.30.70.270">
    <property type="match status" value="1"/>
</dbReference>
<dbReference type="GO" id="GO:0042276">
    <property type="term" value="P:error-prone translesion synthesis"/>
    <property type="evidence" value="ECO:0007669"/>
    <property type="project" value="TreeGrafter"/>
</dbReference>
<dbReference type="GO" id="GO:0003887">
    <property type="term" value="F:DNA-directed DNA polymerase activity"/>
    <property type="evidence" value="ECO:0007669"/>
    <property type="project" value="UniProtKB-KW"/>
</dbReference>
<dbReference type="PANTHER" id="PTHR11076">
    <property type="entry name" value="DNA REPAIR POLYMERASE UMUC / TRANSFERASE FAMILY MEMBER"/>
    <property type="match status" value="1"/>
</dbReference>
<evidence type="ECO:0000256" key="1">
    <source>
        <dbReference type="ARBA" id="ARBA00010945"/>
    </source>
</evidence>
<keyword evidence="3" id="KW-0808">Transferase</keyword>
<organism evidence="3 4">
    <name type="scientific">Candidatus Roizmanbacteria bacterium GW2011_GWC2_37_13</name>
    <dbReference type="NCBI Taxonomy" id="1618486"/>
    <lineage>
        <taxon>Bacteria</taxon>
        <taxon>Candidatus Roizmaniibacteriota</taxon>
    </lineage>
</organism>
<dbReference type="AlphaFoldDB" id="A0A0G0GHH7"/>
<comment type="caution">
    <text evidence="3">The sequence shown here is derived from an EMBL/GenBank/DDBJ whole genome shotgun (WGS) entry which is preliminary data.</text>
</comment>
<dbReference type="Pfam" id="PF11799">
    <property type="entry name" value="IMS_C"/>
    <property type="match status" value="1"/>
</dbReference>
<dbReference type="PROSITE" id="PS50173">
    <property type="entry name" value="UMUC"/>
    <property type="match status" value="1"/>
</dbReference>
<proteinExistence type="inferred from homology"/>
<dbReference type="Gene3D" id="3.30.1490.100">
    <property type="entry name" value="DNA polymerase, Y-family, little finger domain"/>
    <property type="match status" value="1"/>
</dbReference>
<dbReference type="PANTHER" id="PTHR11076:SF35">
    <property type="entry name" value="DNA REPAIR PROTEIN HOMOLOG YOBH"/>
    <property type="match status" value="1"/>
</dbReference>
<dbReference type="SUPFAM" id="SSF100879">
    <property type="entry name" value="Lesion bypass DNA polymerase (Y-family), little finger domain"/>
    <property type="match status" value="1"/>
</dbReference>
<name>A0A0G0GHH7_9BACT</name>
<reference evidence="3 4" key="1">
    <citation type="journal article" date="2015" name="Nature">
        <title>rRNA introns, odd ribosomes, and small enigmatic genomes across a large radiation of phyla.</title>
        <authorList>
            <person name="Brown C.T."/>
            <person name="Hug L.A."/>
            <person name="Thomas B.C."/>
            <person name="Sharon I."/>
            <person name="Castelle C.J."/>
            <person name="Singh A."/>
            <person name="Wilkins M.J."/>
            <person name="Williams K.H."/>
            <person name="Banfield J.F."/>
        </authorList>
    </citation>
    <scope>NUCLEOTIDE SEQUENCE [LARGE SCALE GENOMIC DNA]</scope>
</reference>
<dbReference type="GO" id="GO:0003684">
    <property type="term" value="F:damaged DNA binding"/>
    <property type="evidence" value="ECO:0007669"/>
    <property type="project" value="InterPro"/>
</dbReference>
<keyword evidence="3" id="KW-0239">DNA-directed DNA polymerase</keyword>
<dbReference type="InterPro" id="IPR036775">
    <property type="entry name" value="DNA_pol_Y-fam_lit_finger_sf"/>
</dbReference>
<feature type="domain" description="UmuC" evidence="2">
    <location>
        <begin position="12"/>
        <end position="196"/>
    </location>
</feature>
<evidence type="ECO:0000313" key="4">
    <source>
        <dbReference type="Proteomes" id="UP000034917"/>
    </source>
</evidence>
<gene>
    <name evidence="3" type="ORF">US40_C0007G0044</name>
</gene>
<protein>
    <submittedName>
        <fullName evidence="3">DNA-directed DNA polymerase</fullName>
    </submittedName>
</protein>
<dbReference type="GO" id="GO:0005829">
    <property type="term" value="C:cytosol"/>
    <property type="evidence" value="ECO:0007669"/>
    <property type="project" value="TreeGrafter"/>
</dbReference>
<dbReference type="InterPro" id="IPR043128">
    <property type="entry name" value="Rev_trsase/Diguanyl_cyclase"/>
</dbReference>
<dbReference type="GO" id="GO:0006281">
    <property type="term" value="P:DNA repair"/>
    <property type="evidence" value="ECO:0007669"/>
    <property type="project" value="InterPro"/>
</dbReference>
<evidence type="ECO:0000259" key="2">
    <source>
        <dbReference type="PROSITE" id="PS50173"/>
    </source>
</evidence>
<keyword evidence="3" id="KW-0548">Nucleotidyltransferase</keyword>